<dbReference type="EMBL" id="JAGPYM010000006">
    <property type="protein sequence ID" value="KAH6893034.1"/>
    <property type="molecule type" value="Genomic_DNA"/>
</dbReference>
<feature type="region of interest" description="Disordered" evidence="18">
    <location>
        <begin position="654"/>
        <end position="686"/>
    </location>
</feature>
<keyword evidence="4 17" id="KW-0812">Transmembrane</keyword>
<evidence type="ECO:0000256" key="11">
    <source>
        <dbReference type="ARBA" id="ARBA00023136"/>
    </source>
</evidence>
<dbReference type="PROSITE" id="PS00154">
    <property type="entry name" value="ATPASE_E1_E2"/>
    <property type="match status" value="1"/>
</dbReference>
<dbReference type="SUPFAM" id="SSF81653">
    <property type="entry name" value="Calcium ATPase, transduction domain A"/>
    <property type="match status" value="1"/>
</dbReference>
<feature type="transmembrane region" description="Helical" evidence="17">
    <location>
        <begin position="1349"/>
        <end position="1371"/>
    </location>
</feature>
<dbReference type="InterPro" id="IPR023298">
    <property type="entry name" value="ATPase_P-typ_TM_dom_sf"/>
</dbReference>
<dbReference type="SUPFAM" id="SSF56784">
    <property type="entry name" value="HAD-like"/>
    <property type="match status" value="1"/>
</dbReference>
<evidence type="ECO:0000256" key="17">
    <source>
        <dbReference type="RuleBase" id="RU362033"/>
    </source>
</evidence>
<dbReference type="NCBIfam" id="TIGR01652">
    <property type="entry name" value="ATPase-Plipid"/>
    <property type="match status" value="2"/>
</dbReference>
<comment type="caution">
    <text evidence="22">The sequence shown here is derived from an EMBL/GenBank/DDBJ whole genome shotgun (WGS) entry which is preliminary data.</text>
</comment>
<dbReference type="InterPro" id="IPR059000">
    <property type="entry name" value="ATPase_P-type_domA"/>
</dbReference>
<dbReference type="Pfam" id="PF00122">
    <property type="entry name" value="E1-E2_ATPase"/>
    <property type="match status" value="1"/>
</dbReference>
<dbReference type="EC" id="7.6.2.1" evidence="17"/>
<feature type="binding site" evidence="16">
    <location>
        <position position="622"/>
    </location>
    <ligand>
        <name>Mg(2+)</name>
        <dbReference type="ChEBI" id="CHEBI:18420"/>
    </ligand>
</feature>
<feature type="transmembrane region" description="Helical" evidence="17">
    <location>
        <begin position="556"/>
        <end position="575"/>
    </location>
</feature>
<evidence type="ECO:0000256" key="13">
    <source>
        <dbReference type="ARBA" id="ARBA00049128"/>
    </source>
</evidence>
<evidence type="ECO:0000259" key="20">
    <source>
        <dbReference type="Pfam" id="PF16209"/>
    </source>
</evidence>
<dbReference type="FunFam" id="3.40.50.1000:FF:000172">
    <property type="entry name" value="Phospholipid-transporting ATPase"/>
    <property type="match status" value="1"/>
</dbReference>
<keyword evidence="9 17" id="KW-1278">Translocase</keyword>
<keyword evidence="8 16" id="KW-0460">Magnesium</keyword>
<dbReference type="Pfam" id="PF00702">
    <property type="entry name" value="Hydrolase"/>
    <property type="match status" value="1"/>
</dbReference>
<keyword evidence="23" id="KW-1185">Reference proteome</keyword>
<dbReference type="InterPro" id="IPR018303">
    <property type="entry name" value="ATPase_P-typ_P_site"/>
</dbReference>
<name>A0A9P8W9J6_9HYPO</name>
<feature type="compositionally biased region" description="Basic and acidic residues" evidence="18">
    <location>
        <begin position="115"/>
        <end position="133"/>
    </location>
</feature>
<feature type="binding site" evidence="15">
    <location>
        <position position="850"/>
    </location>
    <ligand>
        <name>ATP</name>
        <dbReference type="ChEBI" id="CHEBI:30616"/>
    </ligand>
</feature>
<dbReference type="InterPro" id="IPR001757">
    <property type="entry name" value="P_typ_ATPase"/>
</dbReference>
<dbReference type="InterPro" id="IPR023214">
    <property type="entry name" value="HAD_sf"/>
</dbReference>
<dbReference type="FunFam" id="3.40.1110.10:FF:000090">
    <property type="entry name" value="Phospholipid-transporting ATPase"/>
    <property type="match status" value="1"/>
</dbReference>
<evidence type="ECO:0000256" key="4">
    <source>
        <dbReference type="ARBA" id="ARBA00022692"/>
    </source>
</evidence>
<dbReference type="Gene3D" id="2.70.150.10">
    <property type="entry name" value="Calcium-transporting ATPase, cytoplasmic transduction domain A"/>
    <property type="match status" value="1"/>
</dbReference>
<evidence type="ECO:0000256" key="2">
    <source>
        <dbReference type="ARBA" id="ARBA00004308"/>
    </source>
</evidence>
<dbReference type="GO" id="GO:0006892">
    <property type="term" value="P:post-Golgi vesicle-mediated transport"/>
    <property type="evidence" value="ECO:0007669"/>
    <property type="project" value="TreeGrafter"/>
</dbReference>
<comment type="subcellular location">
    <subcellularLocation>
        <location evidence="2">Endomembrane system</location>
    </subcellularLocation>
    <subcellularLocation>
        <location evidence="1 17">Membrane</location>
        <topology evidence="1 17">Multi-pass membrane protein</topology>
    </subcellularLocation>
</comment>
<protein>
    <recommendedName>
        <fullName evidence="17">Phospholipid-transporting ATPase</fullName>
        <ecNumber evidence="17">7.6.2.1</ecNumber>
    </recommendedName>
</protein>
<keyword evidence="10 17" id="KW-1133">Transmembrane helix</keyword>
<keyword evidence="6 15" id="KW-0547">Nucleotide-binding</keyword>
<dbReference type="PRINTS" id="PR00119">
    <property type="entry name" value="CATATPASE"/>
</dbReference>
<feature type="binding site" evidence="16">
    <location>
        <position position="620"/>
    </location>
    <ligand>
        <name>Mg(2+)</name>
        <dbReference type="ChEBI" id="CHEBI:18420"/>
    </ligand>
</feature>
<evidence type="ECO:0000256" key="3">
    <source>
        <dbReference type="ARBA" id="ARBA00008109"/>
    </source>
</evidence>
<feature type="transmembrane region" description="Helical" evidence="17">
    <location>
        <begin position="1383"/>
        <end position="1404"/>
    </location>
</feature>
<comment type="catalytic activity">
    <reaction evidence="13">
        <text>a 1,2-diacyl-sn-glycero-3-phosphoethanolamine(out) + ATP + H2O = a 1,2-diacyl-sn-glycero-3-phosphoethanolamine(in) + ADP + phosphate + H(+)</text>
        <dbReference type="Rhea" id="RHEA:66132"/>
        <dbReference type="ChEBI" id="CHEBI:15377"/>
        <dbReference type="ChEBI" id="CHEBI:15378"/>
        <dbReference type="ChEBI" id="CHEBI:30616"/>
        <dbReference type="ChEBI" id="CHEBI:43474"/>
        <dbReference type="ChEBI" id="CHEBI:64612"/>
        <dbReference type="ChEBI" id="CHEBI:456216"/>
    </reaction>
    <physiologicalReaction direction="left-to-right" evidence="13">
        <dbReference type="Rhea" id="RHEA:66133"/>
    </physiologicalReaction>
</comment>
<dbReference type="Proteomes" id="UP000777438">
    <property type="component" value="Unassembled WGS sequence"/>
</dbReference>
<organism evidence="22 23">
    <name type="scientific">Thelonectria olida</name>
    <dbReference type="NCBI Taxonomy" id="1576542"/>
    <lineage>
        <taxon>Eukaryota</taxon>
        <taxon>Fungi</taxon>
        <taxon>Dikarya</taxon>
        <taxon>Ascomycota</taxon>
        <taxon>Pezizomycotina</taxon>
        <taxon>Sordariomycetes</taxon>
        <taxon>Hypocreomycetidae</taxon>
        <taxon>Hypocreales</taxon>
        <taxon>Nectriaceae</taxon>
        <taxon>Thelonectria</taxon>
    </lineage>
</organism>
<dbReference type="InterPro" id="IPR008250">
    <property type="entry name" value="ATPase_P-typ_transduc_dom_A_sf"/>
</dbReference>
<evidence type="ECO:0000259" key="21">
    <source>
        <dbReference type="Pfam" id="PF16212"/>
    </source>
</evidence>
<feature type="compositionally biased region" description="Low complexity" evidence="18">
    <location>
        <begin position="37"/>
        <end position="59"/>
    </location>
</feature>
<dbReference type="GO" id="GO:0005802">
    <property type="term" value="C:trans-Golgi network"/>
    <property type="evidence" value="ECO:0007669"/>
    <property type="project" value="TreeGrafter"/>
</dbReference>
<dbReference type="OrthoDB" id="377733at2759"/>
<proteinExistence type="inferred from homology"/>
<feature type="transmembrane region" description="Helical" evidence="17">
    <location>
        <begin position="515"/>
        <end position="536"/>
    </location>
</feature>
<evidence type="ECO:0000256" key="7">
    <source>
        <dbReference type="ARBA" id="ARBA00022840"/>
    </source>
</evidence>
<feature type="transmembrane region" description="Helical" evidence="17">
    <location>
        <begin position="1299"/>
        <end position="1319"/>
    </location>
</feature>
<dbReference type="GO" id="GO:0045332">
    <property type="term" value="P:phospholipid translocation"/>
    <property type="evidence" value="ECO:0007669"/>
    <property type="project" value="TreeGrafter"/>
</dbReference>
<feature type="domain" description="P-type ATPase A" evidence="19">
    <location>
        <begin position="357"/>
        <end position="440"/>
    </location>
</feature>
<feature type="binding site" evidence="15">
    <location>
        <position position="781"/>
    </location>
    <ligand>
        <name>ATP</name>
        <dbReference type="ChEBI" id="CHEBI:30616"/>
    </ligand>
</feature>
<dbReference type="PANTHER" id="PTHR24092">
    <property type="entry name" value="PROBABLE PHOSPHOLIPID-TRANSPORTING ATPASE"/>
    <property type="match status" value="1"/>
</dbReference>
<feature type="region of interest" description="Disordered" evidence="18">
    <location>
        <begin position="324"/>
        <end position="356"/>
    </location>
</feature>
<feature type="region of interest" description="Disordered" evidence="18">
    <location>
        <begin position="870"/>
        <end position="958"/>
    </location>
</feature>
<dbReference type="Pfam" id="PF13246">
    <property type="entry name" value="Cation_ATPase"/>
    <property type="match status" value="1"/>
</dbReference>
<dbReference type="GO" id="GO:0000287">
    <property type="term" value="F:magnesium ion binding"/>
    <property type="evidence" value="ECO:0007669"/>
    <property type="project" value="UniProtKB-UniRule"/>
</dbReference>
<evidence type="ECO:0000256" key="14">
    <source>
        <dbReference type="PIRSR" id="PIRSR606539-1"/>
    </source>
</evidence>
<dbReference type="InterPro" id="IPR032631">
    <property type="entry name" value="P-type_ATPase_N"/>
</dbReference>
<keyword evidence="11 17" id="KW-0472">Membrane</keyword>
<feature type="binding site" evidence="15">
    <location>
        <position position="622"/>
    </location>
    <ligand>
        <name>ATP</name>
        <dbReference type="ChEBI" id="CHEBI:30616"/>
    </ligand>
</feature>
<sequence>MGSSQSNGARWPLGSRDGPPNESMSRDFQDAVDDLFPPASSNNPPSSHSRSRNPSRPQPESLNDGPEPPSSRSHLRSRSRRRENDPSRQIELQDIPPRVVLSTESTFVPPESPDDAEKSPADKLSFKQAPEVKDTSIRDEVKAYIRKRRARKEEKARAKSLRRNATWKDKAGDLYQKVVIETILQRKPLPPSADGRHIPLDTTQVPAHLIDERSGKPYINNFIRSSRYTIYDFIPKQLIFQFSKLGNFYFLVMGILQLIPGLSTVGRWTTIAPLGVFVAFSMAKEGYDDYRRYKLDRLENRSHAHILADYKHESAFKHVEKKAKRKTHKEKQRENGEEHMLDDIESGTVRTRTNPSSNDWVTVKWENIRVGDIIRLRRDEAVPADIVLLHATGPNGIAYIETMALDGETNLKSKQASTLLAERCNTLQGLRATRATIVSEDPNLDLYSYDGRATVDGETLPLSLNNVVYRGSTLRNTREAIGLVINSGEECKIRMNASKNISAKKPAMQSIINRMIIVQIVIVVSLAIGLTIGYNLWTGRFNEMLFWDDVSYKNIFFGYLIMFNTLIPLSLYISLEIVKLGQLLLLQDVDMYDPVSDTPMVANTTTILENLGQVSYVFSDKTGTLTDNVMRFRKLSVAGVACLHDMDVQRDEEVKRKRIEATGRPKKGKAREKPQPPPNSTFKPIEEYDDESTLGTELQNRLVPSRTASVSSVSKWKSSVNPDQEAEMKTEHLLDYIRRKPNTVFSRKAKHFLLCIALCHTCLPEVKENGDIEYQASSPDELALVEAARDLGLLVIDRPSQAIKLQTMNEDGSLHIESYQVLDVIEFSSKRKRMSIIIRMPDGRICVFCKGADNVIISRLRKNQLAEQKAQDIGRRASVRRTSEQGKMVRRLSAQASSNPGSPRNSFSQRRGETSGQRESLRFSLGRRSTELSRLSASHFVTSPRSPRASQDFTWSPRHSMDITSPVGTRQSAGHVPSSDEIDRKIDESLAANEGAVFEKCFQHIDDFATEGLRTLLYAYRYIDDESYAQWKEVYREAETSLDDRQERIEEAGDLIEQKFDLAGATAIEDKLQDGVPDTIDKLRRANIKVWMLTGDKRETAINIGHSARVCKPYSEVYVLDATLGNLRESIKTTLTDVCREMTPHTVVVIDGQTLAAVDADDETAVLFYDLVVRVDSVICCRASPSQKAKLVKAIRRYVPKSMTLAIGDGANDIGMIQASHVGIGISGREGLQASRISDYSIAQFRFLQKLLLVHGRWNYLRTGKYVLATFWKEILFFLVQAHFQAWNGYTGTSLYESWSLTVFNSAFTSIPVILLGIFDKDLSADTLLAVPELYTFGQRGKGFSYLQYLGWLLMGVAGSFVIWYFTWLVYRDTLFDQDTSLFAMGMVSFTVAVVFINFKLLVLELHNKTVITFIGFVISVGGWFIWLLALSGLYRKSFGPYIVRDAFIHNFGHTLQWWTVVLLELFTLVVMELVVQAIRRVYWPTDQDLMQRIEKDNQVHGLFDKNVEDVEAKKEGDGTKEERGRQEPEETLQDSRKPPRASHDGFRSRFAPTEEERDNPEMVGRAY</sequence>
<evidence type="ECO:0000256" key="1">
    <source>
        <dbReference type="ARBA" id="ARBA00004141"/>
    </source>
</evidence>
<gene>
    <name evidence="22" type="ORF">B0T10DRAFT_604298</name>
</gene>
<feature type="compositionally biased region" description="Polar residues" evidence="18">
    <location>
        <begin position="932"/>
        <end position="954"/>
    </location>
</feature>
<dbReference type="Pfam" id="PF16209">
    <property type="entry name" value="PhoLip_ATPase_N"/>
    <property type="match status" value="1"/>
</dbReference>
<feature type="transmembrane region" description="Helical" evidence="17">
    <location>
        <begin position="1411"/>
        <end position="1436"/>
    </location>
</feature>
<evidence type="ECO:0000256" key="18">
    <source>
        <dbReference type="SAM" id="MobiDB-lite"/>
    </source>
</evidence>
<feature type="domain" description="P-type ATPase C-terminal" evidence="21">
    <location>
        <begin position="1236"/>
        <end position="1486"/>
    </location>
</feature>
<comment type="similarity">
    <text evidence="3 17">Belongs to the cation transport ATPase (P-type) (TC 3.A.3) family. Type IV subfamily.</text>
</comment>
<dbReference type="PANTHER" id="PTHR24092:SF174">
    <property type="entry name" value="PHOSPHOLIPID-TRANSPORTING ATPASE DNF3-RELATED"/>
    <property type="match status" value="1"/>
</dbReference>
<reference evidence="22 23" key="1">
    <citation type="journal article" date="2021" name="Nat. Commun.">
        <title>Genetic determinants of endophytism in the Arabidopsis root mycobiome.</title>
        <authorList>
            <person name="Mesny F."/>
            <person name="Miyauchi S."/>
            <person name="Thiergart T."/>
            <person name="Pickel B."/>
            <person name="Atanasova L."/>
            <person name="Karlsson M."/>
            <person name="Huettel B."/>
            <person name="Barry K.W."/>
            <person name="Haridas S."/>
            <person name="Chen C."/>
            <person name="Bauer D."/>
            <person name="Andreopoulos W."/>
            <person name="Pangilinan J."/>
            <person name="LaButti K."/>
            <person name="Riley R."/>
            <person name="Lipzen A."/>
            <person name="Clum A."/>
            <person name="Drula E."/>
            <person name="Henrissat B."/>
            <person name="Kohler A."/>
            <person name="Grigoriev I.V."/>
            <person name="Martin F.M."/>
            <person name="Hacquard S."/>
        </authorList>
    </citation>
    <scope>NUCLEOTIDE SEQUENCE [LARGE SCALE GENOMIC DNA]</scope>
    <source>
        <strain evidence="22 23">MPI-CAGE-CH-0241</strain>
    </source>
</reference>
<dbReference type="GO" id="GO:0005524">
    <property type="term" value="F:ATP binding"/>
    <property type="evidence" value="ECO:0007669"/>
    <property type="project" value="UniProtKB-UniRule"/>
</dbReference>
<evidence type="ECO:0000256" key="6">
    <source>
        <dbReference type="ARBA" id="ARBA00022741"/>
    </source>
</evidence>
<dbReference type="InterPro" id="IPR006539">
    <property type="entry name" value="P-type_ATPase_IV"/>
</dbReference>
<evidence type="ECO:0000256" key="16">
    <source>
        <dbReference type="PIRSR" id="PIRSR606539-3"/>
    </source>
</evidence>
<evidence type="ECO:0000313" key="23">
    <source>
        <dbReference type="Proteomes" id="UP000777438"/>
    </source>
</evidence>
<accession>A0A9P8W9J6</accession>
<evidence type="ECO:0000256" key="5">
    <source>
        <dbReference type="ARBA" id="ARBA00022723"/>
    </source>
</evidence>
<dbReference type="SUPFAM" id="SSF81665">
    <property type="entry name" value="Calcium ATPase, transmembrane domain M"/>
    <property type="match status" value="1"/>
</dbReference>
<evidence type="ECO:0000256" key="12">
    <source>
        <dbReference type="ARBA" id="ARBA00034036"/>
    </source>
</evidence>
<feature type="binding site" evidence="15">
    <location>
        <position position="827"/>
    </location>
    <ligand>
        <name>ATP</name>
        <dbReference type="ChEBI" id="CHEBI:30616"/>
    </ligand>
</feature>
<keyword evidence="5 16" id="KW-0479">Metal-binding</keyword>
<dbReference type="GO" id="GO:0032456">
    <property type="term" value="P:endocytic recycling"/>
    <property type="evidence" value="ECO:0007669"/>
    <property type="project" value="TreeGrafter"/>
</dbReference>
<evidence type="ECO:0000256" key="15">
    <source>
        <dbReference type="PIRSR" id="PIRSR606539-2"/>
    </source>
</evidence>
<feature type="compositionally biased region" description="Basic and acidic residues" evidence="18">
    <location>
        <begin position="331"/>
        <end position="342"/>
    </location>
</feature>
<feature type="transmembrane region" description="Helical" evidence="17">
    <location>
        <begin position="1456"/>
        <end position="1476"/>
    </location>
</feature>
<feature type="active site" description="4-aspartylphosphate intermediate" evidence="14">
    <location>
        <position position="620"/>
    </location>
</feature>
<evidence type="ECO:0000256" key="9">
    <source>
        <dbReference type="ARBA" id="ARBA00022967"/>
    </source>
</evidence>
<dbReference type="Gene3D" id="3.40.1110.10">
    <property type="entry name" value="Calcium-transporting ATPase, cytoplasmic domain N"/>
    <property type="match status" value="2"/>
</dbReference>
<comment type="catalytic activity">
    <reaction evidence="12 17">
        <text>ATP + H2O + phospholipidSide 1 = ADP + phosphate + phospholipidSide 2.</text>
        <dbReference type="EC" id="7.6.2.1"/>
    </reaction>
</comment>
<dbReference type="InterPro" id="IPR036412">
    <property type="entry name" value="HAD-like_sf"/>
</dbReference>
<feature type="binding site" evidence="15">
    <location>
        <position position="620"/>
    </location>
    <ligand>
        <name>ATP</name>
        <dbReference type="ChEBI" id="CHEBI:30616"/>
    </ligand>
</feature>
<dbReference type="NCBIfam" id="TIGR01494">
    <property type="entry name" value="ATPase_P-type"/>
    <property type="match status" value="1"/>
</dbReference>
<dbReference type="GO" id="GO:0140326">
    <property type="term" value="F:ATPase-coupled intramembrane lipid transporter activity"/>
    <property type="evidence" value="ECO:0007669"/>
    <property type="project" value="UniProtKB-EC"/>
</dbReference>
<evidence type="ECO:0000313" key="22">
    <source>
        <dbReference type="EMBL" id="KAH6893034.1"/>
    </source>
</evidence>
<dbReference type="GO" id="GO:0016887">
    <property type="term" value="F:ATP hydrolysis activity"/>
    <property type="evidence" value="ECO:0007669"/>
    <property type="project" value="InterPro"/>
</dbReference>
<evidence type="ECO:0000256" key="8">
    <source>
        <dbReference type="ARBA" id="ARBA00022842"/>
    </source>
</evidence>
<feature type="region of interest" description="Disordered" evidence="18">
    <location>
        <begin position="1"/>
        <end position="133"/>
    </location>
</feature>
<feature type="compositionally biased region" description="Basic and acidic residues" evidence="18">
    <location>
        <begin position="654"/>
        <end position="663"/>
    </location>
</feature>
<feature type="compositionally biased region" description="Polar residues" evidence="18">
    <location>
        <begin position="894"/>
        <end position="918"/>
    </location>
</feature>
<dbReference type="InterPro" id="IPR032630">
    <property type="entry name" value="P_typ_ATPase_c"/>
</dbReference>
<dbReference type="Pfam" id="PF16212">
    <property type="entry name" value="PhoLip_ATPase_C"/>
    <property type="match status" value="1"/>
</dbReference>
<dbReference type="Gene3D" id="3.40.50.1000">
    <property type="entry name" value="HAD superfamily/HAD-like"/>
    <property type="match status" value="1"/>
</dbReference>
<dbReference type="GO" id="GO:0005886">
    <property type="term" value="C:plasma membrane"/>
    <property type="evidence" value="ECO:0007669"/>
    <property type="project" value="TreeGrafter"/>
</dbReference>
<comment type="cofactor">
    <cofactor evidence="16">
        <name>Mg(2+)</name>
        <dbReference type="ChEBI" id="CHEBI:18420"/>
    </cofactor>
</comment>
<feature type="binding site" evidence="15">
    <location>
        <position position="621"/>
    </location>
    <ligand>
        <name>ATP</name>
        <dbReference type="ChEBI" id="CHEBI:30616"/>
    </ligand>
</feature>
<dbReference type="InterPro" id="IPR023299">
    <property type="entry name" value="ATPase_P-typ_cyto_dom_N"/>
</dbReference>
<dbReference type="SUPFAM" id="SSF81660">
    <property type="entry name" value="Metal cation-transporting ATPase, ATP-binding domain N"/>
    <property type="match status" value="1"/>
</dbReference>
<feature type="compositionally biased region" description="Basic and acidic residues" evidence="18">
    <location>
        <begin position="1511"/>
        <end position="1548"/>
    </location>
</feature>
<keyword evidence="7 15" id="KW-0067">ATP-binding</keyword>
<evidence type="ECO:0000259" key="19">
    <source>
        <dbReference type="Pfam" id="PF00122"/>
    </source>
</evidence>
<evidence type="ECO:0000256" key="10">
    <source>
        <dbReference type="ARBA" id="ARBA00022989"/>
    </source>
</evidence>
<feature type="domain" description="P-type ATPase N-terminal" evidence="20">
    <location>
        <begin position="214"/>
        <end position="271"/>
    </location>
</feature>
<feature type="region of interest" description="Disordered" evidence="18">
    <location>
        <begin position="1511"/>
        <end position="1568"/>
    </location>
</feature>